<reference evidence="1 2" key="1">
    <citation type="submission" date="2017-12" db="EMBL/GenBank/DDBJ databases">
        <title>Complete genome sequence of Herbivorax saccincola GGR1, a novel Cellulosome-producing hydrolytic bacterium in a thermophilic biogas plant, established by Illumina and Nanopore MinION sequencing.</title>
        <authorList>
            <person name="Pechtl A."/>
            <person name="Ruckert C."/>
            <person name="Koeck D.E."/>
            <person name="Maus I."/>
            <person name="Winkler A."/>
            <person name="Kalinowski J."/>
            <person name="Puhler A."/>
            <person name="Schwarz W.W."/>
            <person name="Zverlov V.V."/>
            <person name="Schluter A."/>
            <person name="Liebl W."/>
        </authorList>
    </citation>
    <scope>NUCLEOTIDE SEQUENCE [LARGE SCALE GENOMIC DNA]</scope>
    <source>
        <strain evidence="2">SR1</strain>
    </source>
</reference>
<name>A0A2K9EGQ1_9FIRM</name>
<keyword evidence="2" id="KW-1185">Reference proteome</keyword>
<accession>A0A2K9EGQ1</accession>
<sequence length="252" mass="29390">MQILKDILSRSLDDLLPLTKLIADINKDEIIDEMDFSLLDQTVNSYYIPEFFVDCLGRSVDDFSIEEAEAKHLALYLTDEIFPPEDLVEKISGELSAIREIFGADIPQLKETYHFNYNKYYNANLLINFNEETLEKVIAGEYNEWDDLNKIYGVQLIKIYNKNVTLIFNDVLSNQKLVNIYKELPGITRINTLSLVLIYQPSTVHIKEVDGYRRYTFVIVDSPDNELRHVFEVRDNYIEYINKGIIVPLETE</sequence>
<dbReference type="RefSeq" id="WP_101302845.1">
    <property type="nucleotide sequence ID" value="NZ_CP025197.1"/>
</dbReference>
<dbReference type="KEGG" id="hsc:HVS_12610"/>
<evidence type="ECO:0000313" key="2">
    <source>
        <dbReference type="Proteomes" id="UP000233534"/>
    </source>
</evidence>
<gene>
    <name evidence="1" type="ORF">HVS_12610</name>
</gene>
<dbReference type="Proteomes" id="UP000233534">
    <property type="component" value="Chromosome"/>
</dbReference>
<protein>
    <submittedName>
        <fullName evidence="1">Uncharacterized protein</fullName>
    </submittedName>
</protein>
<dbReference type="EMBL" id="CP025197">
    <property type="protein sequence ID" value="AUG58395.1"/>
    <property type="molecule type" value="Genomic_DNA"/>
</dbReference>
<organism evidence="1 2">
    <name type="scientific">Acetivibrio saccincola</name>
    <dbReference type="NCBI Taxonomy" id="1677857"/>
    <lineage>
        <taxon>Bacteria</taxon>
        <taxon>Bacillati</taxon>
        <taxon>Bacillota</taxon>
        <taxon>Clostridia</taxon>
        <taxon>Eubacteriales</taxon>
        <taxon>Oscillospiraceae</taxon>
        <taxon>Acetivibrio</taxon>
    </lineage>
</organism>
<evidence type="ECO:0000313" key="1">
    <source>
        <dbReference type="EMBL" id="AUG58395.1"/>
    </source>
</evidence>
<dbReference type="AlphaFoldDB" id="A0A2K9EGQ1"/>
<proteinExistence type="predicted"/>